<keyword evidence="2 4" id="KW-0472">Membrane</keyword>
<dbReference type="InParanoid" id="D2V7C1"/>
<dbReference type="AlphaFoldDB" id="D2V7C1"/>
<evidence type="ECO:0000313" key="7">
    <source>
        <dbReference type="Proteomes" id="UP000006671"/>
    </source>
</evidence>
<organism evidence="7">
    <name type="scientific">Naegleria gruberi</name>
    <name type="common">Amoeba</name>
    <dbReference type="NCBI Taxonomy" id="5762"/>
    <lineage>
        <taxon>Eukaryota</taxon>
        <taxon>Discoba</taxon>
        <taxon>Heterolobosea</taxon>
        <taxon>Tetramitia</taxon>
        <taxon>Eutetramitia</taxon>
        <taxon>Vahlkampfiidae</taxon>
        <taxon>Naegleria</taxon>
    </lineage>
</organism>
<dbReference type="GO" id="GO:0016020">
    <property type="term" value="C:membrane"/>
    <property type="evidence" value="ECO:0007669"/>
    <property type="project" value="UniProtKB-SubCell"/>
</dbReference>
<gene>
    <name evidence="6" type="ORF">NAEGRDRAFT_64743</name>
</gene>
<dbReference type="RefSeq" id="XP_002680094.1">
    <property type="nucleotide sequence ID" value="XM_002680048.1"/>
</dbReference>
<name>D2V7C1_NAEGR</name>
<reference evidence="6 7" key="1">
    <citation type="journal article" date="2010" name="Cell">
        <title>The genome of Naegleria gruberi illuminates early eukaryotic versatility.</title>
        <authorList>
            <person name="Fritz-Laylin L.K."/>
            <person name="Prochnik S.E."/>
            <person name="Ginger M.L."/>
            <person name="Dacks J.B."/>
            <person name="Carpenter M.L."/>
            <person name="Field M.C."/>
            <person name="Kuo A."/>
            <person name="Paredez A."/>
            <person name="Chapman J."/>
            <person name="Pham J."/>
            <person name="Shu S."/>
            <person name="Neupane R."/>
            <person name="Cipriano M."/>
            <person name="Mancuso J."/>
            <person name="Tu H."/>
            <person name="Salamov A."/>
            <person name="Lindquist E."/>
            <person name="Shapiro H."/>
            <person name="Lucas S."/>
            <person name="Grigoriev I.V."/>
            <person name="Cande W.Z."/>
            <person name="Fulton C."/>
            <person name="Rokhsar D.S."/>
            <person name="Dawson S.C."/>
        </authorList>
    </citation>
    <scope>NUCLEOTIDE SEQUENCE [LARGE SCALE GENOMIC DNA]</scope>
    <source>
        <strain evidence="6 7">NEG-M</strain>
    </source>
</reference>
<feature type="region of interest" description="Disordered" evidence="3">
    <location>
        <begin position="97"/>
        <end position="144"/>
    </location>
</feature>
<dbReference type="GeneID" id="8848992"/>
<evidence type="ECO:0000313" key="6">
    <source>
        <dbReference type="EMBL" id="EFC47350.1"/>
    </source>
</evidence>
<dbReference type="OrthoDB" id="10413698at2759"/>
<feature type="compositionally biased region" description="Pro residues" evidence="3">
    <location>
        <begin position="929"/>
        <end position="943"/>
    </location>
</feature>
<dbReference type="PROSITE" id="PS51778">
    <property type="entry name" value="VAST"/>
    <property type="match status" value="1"/>
</dbReference>
<feature type="region of interest" description="Disordered" evidence="3">
    <location>
        <begin position="984"/>
        <end position="1023"/>
    </location>
</feature>
<feature type="compositionally biased region" description="Polar residues" evidence="3">
    <location>
        <begin position="97"/>
        <end position="109"/>
    </location>
</feature>
<sequence length="1234" mass="137524">MSQPSPSPIVTEQQQNIIISETQSIPLQSSSDNSSSGLNTTLSVNTSNQKQEAEQGVKPRRNSSRLIPLPTPPKPSHHHSESSNIDVTQLLNPKNQSATIHSKPTNLSSKELEGLNGEQTTVRNAKPSTTELHNPSTKKKDHSPLLHSSASVGCLNLDHQHSHPTLLIEPITNIVIDSNNSDSTTSIGNSPTRVRALSCNNSETTPSIEVIEQQAKPRTMSINSISSLLSNNNQQQQQSLLSASTEQMPQQQPHTRSKSNCSQDLSSYSSSLSHHSCPLPNSNLSHDHHVVFSQSFSPPKSSKVGVPIMKKYPSMKDDLLAKSEHNYNNNNVNSVMDESDYVSIMKSNETLCMDCRNIGCKCIVVTISNDSNREERDVALDLIGTVLLTSNRIVFLIDVDMSLNQYPTNGQALPKMIEVQLANIEIIEKNPEKNMCMTVTEKSDTGNGEYSPPPIRLIKKYEFFAFDSTYTFQRAFKTFNDMLNVVRLETANGKVTNHLQHVKSKDALSTLKKSYLSKKRVSVDQQSNSDSSTSTSKKFLSPLEEALANNLIERKIFTPPSSKSNAADSKHRRSISLSSPVNHDNSKHFSNGHSDLSDYEERRTFISDHGGHGSTSLSEHSADETEPKKRRSKKKDKSAIPTLSIEPPSQAFDEQFDCMVDEIVHNFTNHTQVEVNDIFKPTDKKNPKMKTLVTKPLVGISAAEVFQLFFASNSNFLRQAHEKVGDQEIEIYDWVDFQIGTPSVRGITYKVGGSYPNYFSAFTQNASRILETQRIVVMENPPKLQQSKTMKADEIPMSYFILFTSGATQDLPNNQMFQFDVKYVVKDVKPSNLLLRKECEIQISGTAQCKGGTFFWRSKSTESSVLKAVKNRLLLILNLMEEQIRAIVEEKRNTRVDQQSKAWEATVMSTMVSLDGGFPKDMPPLDSLLPPPQCLDSSPPPTPRKLSDEFSDSSDDDLTYGSTISMVGSDEPVSKRVKTVGQSSTSHLTITPPVHSLSSNSLDMSPTFDPKTKSSKKTVTPSPLTTNIETVTTEEVIGASHSSLTITDERPRQLTSPGPLLSALWGFLMMVMEQAMGYISTILSYLVKEVVEPGIKLSWDMRDVVFTIIILVIVFSLLFTNNSAINRLDGITKEAHLMQREVSLKYSLSKSIIHKIMDPDSTQKTPKEMEQSIRELVKDYLFENRKLHTAVVQKKDLISQMINFKQSLNERRNKIKPTTKLIANNNSTYNTITG</sequence>
<feature type="region of interest" description="Disordered" evidence="3">
    <location>
        <begin position="182"/>
        <end position="201"/>
    </location>
</feature>
<feature type="compositionally biased region" description="Polar residues" evidence="3">
    <location>
        <begin position="243"/>
        <end position="254"/>
    </location>
</feature>
<feature type="region of interest" description="Disordered" evidence="3">
    <location>
        <begin position="554"/>
        <end position="646"/>
    </location>
</feature>
<feature type="region of interest" description="Disordered" evidence="3">
    <location>
        <begin position="231"/>
        <end position="267"/>
    </location>
</feature>
<evidence type="ECO:0000256" key="4">
    <source>
        <dbReference type="SAM" id="Phobius"/>
    </source>
</evidence>
<keyword evidence="4" id="KW-0812">Transmembrane</keyword>
<feature type="compositionally biased region" description="Polar residues" evidence="3">
    <location>
        <begin position="117"/>
        <end position="135"/>
    </location>
</feature>
<dbReference type="InterPro" id="IPR031968">
    <property type="entry name" value="VASt"/>
</dbReference>
<dbReference type="OMA" id="NQMFQFD"/>
<feature type="compositionally biased region" description="Low complexity" evidence="3">
    <location>
        <begin position="523"/>
        <end position="536"/>
    </location>
</feature>
<feature type="domain" description="VASt" evidence="5">
    <location>
        <begin position="688"/>
        <end position="888"/>
    </location>
</feature>
<evidence type="ECO:0000256" key="2">
    <source>
        <dbReference type="ARBA" id="ARBA00023136"/>
    </source>
</evidence>
<evidence type="ECO:0000256" key="3">
    <source>
        <dbReference type="SAM" id="MobiDB-lite"/>
    </source>
</evidence>
<feature type="compositionally biased region" description="Low complexity" evidence="3">
    <location>
        <begin position="23"/>
        <end position="49"/>
    </location>
</feature>
<keyword evidence="4" id="KW-1133">Transmembrane helix</keyword>
<feature type="region of interest" description="Disordered" evidence="3">
    <location>
        <begin position="919"/>
        <end position="967"/>
    </location>
</feature>
<accession>D2V7C1</accession>
<feature type="compositionally biased region" description="Basic and acidic residues" evidence="3">
    <location>
        <begin position="595"/>
        <end position="611"/>
    </location>
</feature>
<dbReference type="KEGG" id="ngr:NAEGRDRAFT_64743"/>
<feature type="compositionally biased region" description="Polar residues" evidence="3">
    <location>
        <begin position="575"/>
        <end position="594"/>
    </location>
</feature>
<feature type="region of interest" description="Disordered" evidence="3">
    <location>
        <begin position="1"/>
        <end position="84"/>
    </location>
</feature>
<proteinExistence type="predicted"/>
<feature type="compositionally biased region" description="Low complexity" evidence="3">
    <location>
        <begin position="231"/>
        <end position="242"/>
    </location>
</feature>
<feature type="transmembrane region" description="Helical" evidence="4">
    <location>
        <begin position="1099"/>
        <end position="1119"/>
    </location>
</feature>
<comment type="subcellular location">
    <subcellularLocation>
        <location evidence="1">Membrane</location>
    </subcellularLocation>
</comment>
<dbReference type="EMBL" id="GG738855">
    <property type="protein sequence ID" value="EFC47350.1"/>
    <property type="molecule type" value="Genomic_DNA"/>
</dbReference>
<feature type="compositionally biased region" description="Polar residues" evidence="3">
    <location>
        <begin position="1"/>
        <end position="22"/>
    </location>
</feature>
<protein>
    <submittedName>
        <fullName evidence="6">Predicted protein</fullName>
    </submittedName>
</protein>
<evidence type="ECO:0000259" key="5">
    <source>
        <dbReference type="PROSITE" id="PS51778"/>
    </source>
</evidence>
<evidence type="ECO:0000256" key="1">
    <source>
        <dbReference type="ARBA" id="ARBA00004370"/>
    </source>
</evidence>
<keyword evidence="7" id="KW-1185">Reference proteome</keyword>
<dbReference type="VEuPathDB" id="AmoebaDB:NAEGRDRAFT_64743"/>
<feature type="region of interest" description="Disordered" evidence="3">
    <location>
        <begin position="519"/>
        <end position="538"/>
    </location>
</feature>
<dbReference type="Pfam" id="PF16016">
    <property type="entry name" value="VASt"/>
    <property type="match status" value="1"/>
</dbReference>
<feature type="compositionally biased region" description="Acidic residues" evidence="3">
    <location>
        <begin position="949"/>
        <end position="958"/>
    </location>
</feature>
<dbReference type="Proteomes" id="UP000006671">
    <property type="component" value="Unassembled WGS sequence"/>
</dbReference>